<accession>A0AAJ8BMS7</accession>
<proteinExistence type="predicted"/>
<feature type="compositionally biased region" description="Basic and acidic residues" evidence="1">
    <location>
        <begin position="1"/>
        <end position="15"/>
    </location>
</feature>
<sequence length="343" mass="38280">MMEKVERESGKKLQVDVKFPLSKANRPGLPTSQKPTNNGDTGTVLVIFFTEGLPAEWRRKAKLSAEKKEKPMDPADDSVGLTQLTTWGPPSLPAANPVVRKEQRQKEVPFGCSILYFLPKYFAALLPARFPLVDKSDDSMADLLAPWPSLARSGSPPAFYDIMENRRWWPRDLPDGAGSSRGRVPHSSDHRDFPPLLGTLDERAILVRVIGCVSSSFPMNSQDIIPYSIDRYSFSKVMSPSTPDLHAPLMQYSLPNNYYSPALHLLRAGSRDPAENASPVTPPFLPLLLFPLFVIHSHVSLDPEIRRTQSLTVFISSKEKLMKPGHMSKLRPSKFLNQPDSGH</sequence>
<dbReference type="KEGG" id="ang:An04g04550"/>
<protein>
    <submittedName>
        <fullName evidence="2">Uncharacterized protein</fullName>
    </submittedName>
</protein>
<feature type="region of interest" description="Disordered" evidence="1">
    <location>
        <begin position="324"/>
        <end position="343"/>
    </location>
</feature>
<organism evidence="2">
    <name type="scientific">Aspergillus niger</name>
    <dbReference type="NCBI Taxonomy" id="5061"/>
    <lineage>
        <taxon>Eukaryota</taxon>
        <taxon>Fungi</taxon>
        <taxon>Dikarya</taxon>
        <taxon>Ascomycota</taxon>
        <taxon>Pezizomycotina</taxon>
        <taxon>Eurotiomycetes</taxon>
        <taxon>Eurotiomycetidae</taxon>
        <taxon>Eurotiales</taxon>
        <taxon>Aspergillaceae</taxon>
        <taxon>Aspergillus</taxon>
        <taxon>Aspergillus subgen. Circumdati</taxon>
    </lineage>
</organism>
<evidence type="ECO:0000256" key="1">
    <source>
        <dbReference type="SAM" id="MobiDB-lite"/>
    </source>
</evidence>
<dbReference type="GeneID" id="84590887"/>
<feature type="region of interest" description="Disordered" evidence="1">
    <location>
        <begin position="1"/>
        <end position="38"/>
    </location>
</feature>
<dbReference type="AlphaFoldDB" id="A0AAJ8BMS7"/>
<gene>
    <name evidence="2" type="ORF">An04g04550</name>
</gene>
<reference evidence="2" key="2">
    <citation type="submission" date="2025-08" db="UniProtKB">
        <authorList>
            <consortium name="RefSeq"/>
        </authorList>
    </citation>
    <scope>IDENTIFICATION</scope>
</reference>
<feature type="region of interest" description="Disordered" evidence="1">
    <location>
        <begin position="64"/>
        <end position="87"/>
    </location>
</feature>
<reference evidence="2" key="1">
    <citation type="submission" date="2025-02" db="EMBL/GenBank/DDBJ databases">
        <authorList>
            <consortium name="NCBI Genome Project"/>
        </authorList>
    </citation>
    <scope>NUCLEOTIDE SEQUENCE</scope>
</reference>
<dbReference type="RefSeq" id="XP_059600550.1">
    <property type="nucleotide sequence ID" value="XM_059747486.1"/>
</dbReference>
<name>A0AAJ8BMS7_ASPNG</name>
<dbReference type="VEuPathDB" id="FungiDB:An04g04550"/>
<feature type="compositionally biased region" description="Basic and acidic residues" evidence="1">
    <location>
        <begin position="64"/>
        <end position="73"/>
    </location>
</feature>
<evidence type="ECO:0000313" key="2">
    <source>
        <dbReference type="RefSeq" id="XP_059600550.1"/>
    </source>
</evidence>